<evidence type="ECO:0000256" key="6">
    <source>
        <dbReference type="ARBA" id="ARBA00022692"/>
    </source>
</evidence>
<dbReference type="InterPro" id="IPR016785">
    <property type="entry name" value="ComGD"/>
</dbReference>
<evidence type="ECO:0000313" key="14">
    <source>
        <dbReference type="Proteomes" id="UP000784128"/>
    </source>
</evidence>
<comment type="caution">
    <text evidence="13">The sequence shown here is derived from an EMBL/GenBank/DDBJ whole genome shotgun (WGS) entry which is preliminary data.</text>
</comment>
<gene>
    <name evidence="13" type="ORF">KJB30_06800</name>
</gene>
<keyword evidence="4" id="KW-0488">Methylation</keyword>
<organism evidence="13 14">
    <name type="scientific">Pelotalea chapellei</name>
    <dbReference type="NCBI Taxonomy" id="44671"/>
    <lineage>
        <taxon>Bacteria</taxon>
        <taxon>Pseudomonadati</taxon>
        <taxon>Thermodesulfobacteriota</taxon>
        <taxon>Desulfuromonadia</taxon>
        <taxon>Geobacterales</taxon>
        <taxon>Geobacteraceae</taxon>
        <taxon>Pelotalea</taxon>
    </lineage>
</organism>
<keyword evidence="14" id="KW-1185">Reference proteome</keyword>
<dbReference type="EMBL" id="JAHDYS010000005">
    <property type="protein sequence ID" value="MBT1071483.1"/>
    <property type="molecule type" value="Genomic_DNA"/>
</dbReference>
<dbReference type="InterPro" id="IPR012902">
    <property type="entry name" value="N_methyl_site"/>
</dbReference>
<keyword evidence="5" id="KW-0997">Cell inner membrane</keyword>
<dbReference type="InterPro" id="IPR022346">
    <property type="entry name" value="T2SS_GspH"/>
</dbReference>
<evidence type="ECO:0000259" key="12">
    <source>
        <dbReference type="Pfam" id="PF12019"/>
    </source>
</evidence>
<evidence type="ECO:0000256" key="8">
    <source>
        <dbReference type="ARBA" id="ARBA00023136"/>
    </source>
</evidence>
<evidence type="ECO:0000256" key="11">
    <source>
        <dbReference type="SAM" id="Phobius"/>
    </source>
</evidence>
<keyword evidence="7 11" id="KW-1133">Transmembrane helix</keyword>
<keyword evidence="8 11" id="KW-0472">Membrane</keyword>
<accession>A0ABS5U766</accession>
<comment type="similarity">
    <text evidence="9">Belongs to the GSP H family.</text>
</comment>
<sequence length="146" mass="16275">MNMGKGFSLVEVLITMVLLGIMMALALPPFVSWRQNMTYRSSANDVSSALQIAKSRAIQRNSRHQVLFNTLSGSYRVQQVNGGVVSNGRMPREVFLNLSGPSAGTTVFNTNGTVLEDRRIRIRDRLATKYTISVEKTGRIRVEKAR</sequence>
<dbReference type="PROSITE" id="PS00409">
    <property type="entry name" value="PROKAR_NTER_METHYL"/>
    <property type="match status" value="1"/>
</dbReference>
<keyword evidence="6 11" id="KW-0812">Transmembrane</keyword>
<evidence type="ECO:0000313" key="13">
    <source>
        <dbReference type="EMBL" id="MBT1071483.1"/>
    </source>
</evidence>
<dbReference type="Pfam" id="PF12019">
    <property type="entry name" value="GspH"/>
    <property type="match status" value="1"/>
</dbReference>
<evidence type="ECO:0000256" key="1">
    <source>
        <dbReference type="ARBA" id="ARBA00004377"/>
    </source>
</evidence>
<dbReference type="PIRSF" id="PIRSF021292">
    <property type="entry name" value="Competence_ComGD"/>
    <property type="match status" value="1"/>
</dbReference>
<name>A0ABS5U766_9BACT</name>
<protein>
    <recommendedName>
        <fullName evidence="2">Type II secretion system protein H</fullName>
    </recommendedName>
    <alternativeName>
        <fullName evidence="10">General secretion pathway protein H</fullName>
    </alternativeName>
</protein>
<dbReference type="NCBIfam" id="TIGR02532">
    <property type="entry name" value="IV_pilin_GFxxxE"/>
    <property type="match status" value="1"/>
</dbReference>
<evidence type="ECO:0000256" key="5">
    <source>
        <dbReference type="ARBA" id="ARBA00022519"/>
    </source>
</evidence>
<evidence type="ECO:0000256" key="7">
    <source>
        <dbReference type="ARBA" id="ARBA00022989"/>
    </source>
</evidence>
<keyword evidence="3" id="KW-1003">Cell membrane</keyword>
<evidence type="ECO:0000256" key="10">
    <source>
        <dbReference type="ARBA" id="ARBA00030775"/>
    </source>
</evidence>
<evidence type="ECO:0000256" key="9">
    <source>
        <dbReference type="ARBA" id="ARBA00025772"/>
    </source>
</evidence>
<feature type="domain" description="General secretion pathway GspH" evidence="12">
    <location>
        <begin position="43"/>
        <end position="138"/>
    </location>
</feature>
<reference evidence="13 14" key="1">
    <citation type="submission" date="2021-05" db="EMBL/GenBank/DDBJ databases">
        <title>The draft genome of Geobacter chapellei DSM 13688.</title>
        <authorList>
            <person name="Xu Z."/>
            <person name="Masuda Y."/>
            <person name="Itoh H."/>
            <person name="Senoo K."/>
        </authorList>
    </citation>
    <scope>NUCLEOTIDE SEQUENCE [LARGE SCALE GENOMIC DNA]</scope>
    <source>
        <strain evidence="13 14">DSM 13688</strain>
    </source>
</reference>
<comment type="subcellular location">
    <subcellularLocation>
        <location evidence="1">Cell inner membrane</location>
        <topology evidence="1">Single-pass membrane protein</topology>
    </subcellularLocation>
</comment>
<dbReference type="SUPFAM" id="SSF54523">
    <property type="entry name" value="Pili subunits"/>
    <property type="match status" value="1"/>
</dbReference>
<dbReference type="RefSeq" id="WP_214297242.1">
    <property type="nucleotide sequence ID" value="NZ_JAHDYS010000005.1"/>
</dbReference>
<dbReference type="InterPro" id="IPR045584">
    <property type="entry name" value="Pilin-like"/>
</dbReference>
<dbReference type="Gene3D" id="3.30.700.10">
    <property type="entry name" value="Glycoprotein, Type 4 Pilin"/>
    <property type="match status" value="1"/>
</dbReference>
<dbReference type="Pfam" id="PF07963">
    <property type="entry name" value="N_methyl"/>
    <property type="match status" value="1"/>
</dbReference>
<evidence type="ECO:0000256" key="3">
    <source>
        <dbReference type="ARBA" id="ARBA00022475"/>
    </source>
</evidence>
<evidence type="ECO:0000256" key="2">
    <source>
        <dbReference type="ARBA" id="ARBA00021549"/>
    </source>
</evidence>
<dbReference type="Proteomes" id="UP000784128">
    <property type="component" value="Unassembled WGS sequence"/>
</dbReference>
<proteinExistence type="inferred from homology"/>
<evidence type="ECO:0000256" key="4">
    <source>
        <dbReference type="ARBA" id="ARBA00022481"/>
    </source>
</evidence>
<feature type="transmembrane region" description="Helical" evidence="11">
    <location>
        <begin position="12"/>
        <end position="31"/>
    </location>
</feature>